<gene>
    <name evidence="3" type="ORF">CLV79_11535</name>
    <name evidence="4" type="ORF">LOS8367_03358</name>
</gene>
<reference evidence="3 6" key="2">
    <citation type="submission" date="2018-03" db="EMBL/GenBank/DDBJ databases">
        <title>Genomic Encyclopedia of Archaeal and Bacterial Type Strains, Phase II (KMG-II): from individual species to whole genera.</title>
        <authorList>
            <person name="Goeker M."/>
        </authorList>
    </citation>
    <scope>NUCLEOTIDE SEQUENCE [LARGE SCALE GENOMIC DNA]</scope>
    <source>
        <strain evidence="3 6">DSM 29956</strain>
    </source>
</reference>
<organism evidence="4 5">
    <name type="scientific">Limimaricola soesokkakensis</name>
    <dbReference type="NCBI Taxonomy" id="1343159"/>
    <lineage>
        <taxon>Bacteria</taxon>
        <taxon>Pseudomonadati</taxon>
        <taxon>Pseudomonadota</taxon>
        <taxon>Alphaproteobacteria</taxon>
        <taxon>Rhodobacterales</taxon>
        <taxon>Paracoccaceae</taxon>
        <taxon>Limimaricola</taxon>
    </lineage>
</organism>
<dbReference type="AlphaFoldDB" id="A0A1X7A0Q4"/>
<evidence type="ECO:0000313" key="4">
    <source>
        <dbReference type="EMBL" id="SLN67311.1"/>
    </source>
</evidence>
<proteinExistence type="predicted"/>
<accession>A0A1X7A0Q4</accession>
<reference evidence="4 5" key="1">
    <citation type="submission" date="2017-03" db="EMBL/GenBank/DDBJ databases">
        <authorList>
            <person name="Afonso C.L."/>
            <person name="Miller P.J."/>
            <person name="Scott M.A."/>
            <person name="Spackman E."/>
            <person name="Goraichik I."/>
            <person name="Dimitrov K.M."/>
            <person name="Suarez D.L."/>
            <person name="Swayne D.E."/>
        </authorList>
    </citation>
    <scope>NUCLEOTIDE SEQUENCE [LARGE SCALE GENOMIC DNA]</scope>
    <source>
        <strain evidence="4 5">CECT 8367</strain>
    </source>
</reference>
<dbReference type="OrthoDB" id="7907064at2"/>
<protein>
    <submittedName>
        <fullName evidence="3">Flp pilus assembly protein TadG</fullName>
    </submittedName>
</protein>
<keyword evidence="6" id="KW-1185">Reference proteome</keyword>
<dbReference type="RefSeq" id="WP_085897666.1">
    <property type="nucleotide sequence ID" value="NZ_FWFY01000013.1"/>
</dbReference>
<dbReference type="EMBL" id="PYGB01000015">
    <property type="protein sequence ID" value="PSK81567.1"/>
    <property type="molecule type" value="Genomic_DNA"/>
</dbReference>
<feature type="domain" description="TadE-like" evidence="2">
    <location>
        <begin position="16"/>
        <end position="58"/>
    </location>
</feature>
<evidence type="ECO:0000256" key="1">
    <source>
        <dbReference type="SAM" id="Phobius"/>
    </source>
</evidence>
<evidence type="ECO:0000313" key="3">
    <source>
        <dbReference type="EMBL" id="PSK81567.1"/>
    </source>
</evidence>
<sequence>MSWRDSWRRFRAADSGSITAEFVILFPVVMYIFLLGIETSLWNTRELMLRRATNLAVRDVRLSTATPPSYEEMRRAICARSIFISGCEANLRIEMQALPLADWARVTSQAKCVEKGGAVDPALDYRPGQQNELMMVRVCRMFDPIFPGGGLGRKISQEHGGEYAVRVVTGFVAEPRS</sequence>
<keyword evidence="1" id="KW-0812">Transmembrane</keyword>
<name>A0A1X7A0Q4_9RHOB</name>
<dbReference type="Pfam" id="PF07811">
    <property type="entry name" value="TadE"/>
    <property type="match status" value="1"/>
</dbReference>
<evidence type="ECO:0000313" key="5">
    <source>
        <dbReference type="Proteomes" id="UP000193495"/>
    </source>
</evidence>
<evidence type="ECO:0000313" key="6">
    <source>
        <dbReference type="Proteomes" id="UP000240624"/>
    </source>
</evidence>
<keyword evidence="1" id="KW-0472">Membrane</keyword>
<dbReference type="Proteomes" id="UP000193495">
    <property type="component" value="Unassembled WGS sequence"/>
</dbReference>
<dbReference type="Proteomes" id="UP000240624">
    <property type="component" value="Unassembled WGS sequence"/>
</dbReference>
<keyword evidence="1" id="KW-1133">Transmembrane helix</keyword>
<evidence type="ECO:0000259" key="2">
    <source>
        <dbReference type="Pfam" id="PF07811"/>
    </source>
</evidence>
<dbReference type="EMBL" id="FWFY01000013">
    <property type="protein sequence ID" value="SLN67311.1"/>
    <property type="molecule type" value="Genomic_DNA"/>
</dbReference>
<dbReference type="InterPro" id="IPR012495">
    <property type="entry name" value="TadE-like_dom"/>
</dbReference>
<feature type="transmembrane region" description="Helical" evidence="1">
    <location>
        <begin position="20"/>
        <end position="41"/>
    </location>
</feature>